<feature type="region of interest" description="Disordered" evidence="1">
    <location>
        <begin position="258"/>
        <end position="279"/>
    </location>
</feature>
<evidence type="ECO:0000313" key="2">
    <source>
        <dbReference type="EMBL" id="CAL4073802.1"/>
    </source>
</evidence>
<dbReference type="PANTHER" id="PTHR47644">
    <property type="entry name" value="AGAP008221-PA"/>
    <property type="match status" value="1"/>
</dbReference>
<evidence type="ECO:0000256" key="1">
    <source>
        <dbReference type="SAM" id="MobiDB-lite"/>
    </source>
</evidence>
<dbReference type="AlphaFoldDB" id="A0AAV2QBH4"/>
<reference evidence="2 3" key="1">
    <citation type="submission" date="2024-05" db="EMBL/GenBank/DDBJ databases">
        <authorList>
            <person name="Wallberg A."/>
        </authorList>
    </citation>
    <scope>NUCLEOTIDE SEQUENCE [LARGE SCALE GENOMIC DNA]</scope>
</reference>
<organism evidence="2 3">
    <name type="scientific">Meganyctiphanes norvegica</name>
    <name type="common">Northern krill</name>
    <name type="synonym">Thysanopoda norvegica</name>
    <dbReference type="NCBI Taxonomy" id="48144"/>
    <lineage>
        <taxon>Eukaryota</taxon>
        <taxon>Metazoa</taxon>
        <taxon>Ecdysozoa</taxon>
        <taxon>Arthropoda</taxon>
        <taxon>Crustacea</taxon>
        <taxon>Multicrustacea</taxon>
        <taxon>Malacostraca</taxon>
        <taxon>Eumalacostraca</taxon>
        <taxon>Eucarida</taxon>
        <taxon>Euphausiacea</taxon>
        <taxon>Euphausiidae</taxon>
        <taxon>Meganyctiphanes</taxon>
    </lineage>
</organism>
<feature type="non-terminal residue" evidence="2">
    <location>
        <position position="310"/>
    </location>
</feature>
<sequence length="310" mass="34849">MSTGRRGKTGQAQDGDRGQGQVARNKRGTPMYSREDIREQYCINDKELHVLEASRRKPLFGCLTSDQAQASPCKKKSLLPACLRGSVPSDENVYTKSQSAHTSPAHRGKTPANTLDAIDYEDETYFRRRPKTICYTDPRRLADMDDAIARTGGGHRPKTDAPYDNYQSDEGLANTKRPKQLPLVDKEYQSSELYHDHHYQGDGYSMRRTAYTQPNTPDLGRYRQITPQEDFMDDRPQKHVSFQKAMSRSATVGVLEDAASVGQESNRISGKSSNSRSAERLLETAPPQGYMDQRTLDHLLAPVLTKALLH</sequence>
<protein>
    <submittedName>
        <fullName evidence="2">Uncharacterized protein</fullName>
    </submittedName>
</protein>
<name>A0AAV2QBH4_MEGNR</name>
<feature type="region of interest" description="Disordered" evidence="1">
    <location>
        <begin position="1"/>
        <end position="33"/>
    </location>
</feature>
<feature type="compositionally biased region" description="Polar residues" evidence="1">
    <location>
        <begin position="262"/>
        <end position="276"/>
    </location>
</feature>
<gene>
    <name evidence="2" type="ORF">MNOR_LOCUS9289</name>
</gene>
<dbReference type="PANTHER" id="PTHR47644:SF1">
    <property type="entry name" value="PDZ DOMAIN-CONTAINING PROTEIN"/>
    <property type="match status" value="1"/>
</dbReference>
<dbReference type="EMBL" id="CAXKWB010004470">
    <property type="protein sequence ID" value="CAL4073802.1"/>
    <property type="molecule type" value="Genomic_DNA"/>
</dbReference>
<dbReference type="Proteomes" id="UP001497623">
    <property type="component" value="Unassembled WGS sequence"/>
</dbReference>
<feature type="region of interest" description="Disordered" evidence="1">
    <location>
        <begin position="150"/>
        <end position="173"/>
    </location>
</feature>
<accession>A0AAV2QBH4</accession>
<keyword evidence="3" id="KW-1185">Reference proteome</keyword>
<evidence type="ECO:0000313" key="3">
    <source>
        <dbReference type="Proteomes" id="UP001497623"/>
    </source>
</evidence>
<proteinExistence type="predicted"/>
<comment type="caution">
    <text evidence="2">The sequence shown here is derived from an EMBL/GenBank/DDBJ whole genome shotgun (WGS) entry which is preliminary data.</text>
</comment>